<dbReference type="SFLD" id="SFLDS00001">
    <property type="entry name" value="Enolase"/>
    <property type="match status" value="1"/>
</dbReference>
<gene>
    <name evidence="3" type="ORF">UFOPK2593_00158</name>
    <name evidence="4" type="ORF">UFOPK4234_00175</name>
</gene>
<evidence type="ECO:0000259" key="2">
    <source>
        <dbReference type="SMART" id="SM00922"/>
    </source>
</evidence>
<dbReference type="CDD" id="cd03320">
    <property type="entry name" value="OSBS"/>
    <property type="match status" value="1"/>
</dbReference>
<dbReference type="PANTHER" id="PTHR48073:SF2">
    <property type="entry name" value="O-SUCCINYLBENZOATE SYNTHASE"/>
    <property type="match status" value="1"/>
</dbReference>
<evidence type="ECO:0000313" key="4">
    <source>
        <dbReference type="EMBL" id="CAB5034523.1"/>
    </source>
</evidence>
<dbReference type="Pfam" id="PF18374">
    <property type="entry name" value="Enolase_like_N"/>
    <property type="match status" value="1"/>
</dbReference>
<dbReference type="Gene3D" id="3.20.20.120">
    <property type="entry name" value="Enolase-like C-terminal domain"/>
    <property type="match status" value="1"/>
</dbReference>
<dbReference type="EMBL" id="CAEZXW010000004">
    <property type="protein sequence ID" value="CAB4692699.1"/>
    <property type="molecule type" value="Genomic_DNA"/>
</dbReference>
<dbReference type="Pfam" id="PF13378">
    <property type="entry name" value="MR_MLE_C"/>
    <property type="match status" value="1"/>
</dbReference>
<dbReference type="InterPro" id="IPR013342">
    <property type="entry name" value="Mandelate_racemase_C"/>
</dbReference>
<dbReference type="InterPro" id="IPR029065">
    <property type="entry name" value="Enolase_C-like"/>
</dbReference>
<evidence type="ECO:0000313" key="3">
    <source>
        <dbReference type="EMBL" id="CAB4692699.1"/>
    </source>
</evidence>
<dbReference type="AlphaFoldDB" id="A0A6J7S046"/>
<dbReference type="SUPFAM" id="SSF51604">
    <property type="entry name" value="Enolase C-terminal domain-like"/>
    <property type="match status" value="1"/>
</dbReference>
<dbReference type="GO" id="GO:0046872">
    <property type="term" value="F:metal ion binding"/>
    <property type="evidence" value="ECO:0007669"/>
    <property type="project" value="UniProtKB-KW"/>
</dbReference>
<dbReference type="PANTHER" id="PTHR48073">
    <property type="entry name" value="O-SUCCINYLBENZOATE SYNTHASE-RELATED"/>
    <property type="match status" value="1"/>
</dbReference>
<feature type="domain" description="Mandelate racemase/muconate lactonizing enzyme C-terminal" evidence="2">
    <location>
        <begin position="89"/>
        <end position="185"/>
    </location>
</feature>
<dbReference type="InterPro" id="IPR036849">
    <property type="entry name" value="Enolase-like_C_sf"/>
</dbReference>
<keyword evidence="1" id="KW-0479">Metal-binding</keyword>
<dbReference type="SFLD" id="SFLDF00009">
    <property type="entry name" value="o-succinylbenzoate_synthase"/>
    <property type="match status" value="1"/>
</dbReference>
<name>A0A6J7S046_9ZZZZ</name>
<reference evidence="4" key="1">
    <citation type="submission" date="2020-05" db="EMBL/GenBank/DDBJ databases">
        <authorList>
            <person name="Chiriac C."/>
            <person name="Salcher M."/>
            <person name="Ghai R."/>
            <person name="Kavagutti S V."/>
        </authorList>
    </citation>
    <scope>NUCLEOTIDE SEQUENCE</scope>
</reference>
<dbReference type="NCBIfam" id="NF002782">
    <property type="entry name" value="PRK02901.1"/>
    <property type="match status" value="1"/>
</dbReference>
<sequence length="326" mass="35079">MSLPSLAELSDSLRVVAIPLKQKFRGITTREVALFEGPHGWGEFSPFLEYGVEESSRWLEAGIEAAFDGWPAPKRDVIEINATIPDGTPEEAVVALSYFQGCLSAKIKVAGAHASLDTARLVAVERALGDSGKIRIDANGSWSVDEALKQITTLYEVLGNTLEYVEQPCATVREIAQVHEKLSVPVPLAIDEGIRKEGFTRDLSDIADVAILKVAPMGGVKNALHIAKELDMPIVVSSALETSIGMRAGLALAAALPNLLGACGLGTVDLLGGDVISHSLVAENGAISLRDVAPSLELLDRWAAPSDRIEWWQNRLTMTFEFLESR</sequence>
<dbReference type="EMBL" id="CAFBQA010000004">
    <property type="protein sequence ID" value="CAB5034523.1"/>
    <property type="molecule type" value="Genomic_DNA"/>
</dbReference>
<dbReference type="SFLD" id="SFLDG00180">
    <property type="entry name" value="muconate_cycloisomerase"/>
    <property type="match status" value="1"/>
</dbReference>
<organism evidence="4">
    <name type="scientific">freshwater metagenome</name>
    <dbReference type="NCBI Taxonomy" id="449393"/>
    <lineage>
        <taxon>unclassified sequences</taxon>
        <taxon>metagenomes</taxon>
        <taxon>ecological metagenomes</taxon>
    </lineage>
</organism>
<proteinExistence type="predicted"/>
<accession>A0A6J7S046</accession>
<dbReference type="SMART" id="SM00922">
    <property type="entry name" value="MR_MLE"/>
    <property type="match status" value="1"/>
</dbReference>
<protein>
    <submittedName>
        <fullName evidence="4">Unannotated protein</fullName>
    </submittedName>
</protein>
<evidence type="ECO:0000256" key="1">
    <source>
        <dbReference type="ARBA" id="ARBA00022723"/>
    </source>
</evidence>